<dbReference type="AlphaFoldDB" id="A0A5C6XAA4"/>
<dbReference type="OrthoDB" id="5521060at2"/>
<accession>A0A5C6XAA4</accession>
<evidence type="ECO:0008006" key="4">
    <source>
        <dbReference type="Google" id="ProtNLM"/>
    </source>
</evidence>
<organism evidence="2 3">
    <name type="scientific">Lujinxingia vulgaris</name>
    <dbReference type="NCBI Taxonomy" id="2600176"/>
    <lineage>
        <taxon>Bacteria</taxon>
        <taxon>Deltaproteobacteria</taxon>
        <taxon>Bradymonadales</taxon>
        <taxon>Lujinxingiaceae</taxon>
        <taxon>Lujinxingia</taxon>
    </lineage>
</organism>
<gene>
    <name evidence="2" type="ORF">FRC98_00340</name>
</gene>
<keyword evidence="3" id="KW-1185">Reference proteome</keyword>
<name>A0A5C6XAA4_9DELT</name>
<proteinExistence type="predicted"/>
<keyword evidence="1" id="KW-0732">Signal</keyword>
<dbReference type="EMBL" id="VOSM01000001">
    <property type="protein sequence ID" value="TXD38887.1"/>
    <property type="molecule type" value="Genomic_DNA"/>
</dbReference>
<feature type="signal peptide" evidence="1">
    <location>
        <begin position="1"/>
        <end position="32"/>
    </location>
</feature>
<sequence length="168" mass="19040">MPTPIPLFRSLRAAILAAIIAAGVFSAQLAVAQQSSATDDDATAAEAKHPRGNAIFDAEHLKAMRHERRVMIQQQRAERDAHREMLRNNVNHPAIRAGIEARRTHMERLARLDRIKQIGEQNQDQALIDRALAARDLELRRYFMWRTYHRATTSELTGIIPQTDTTGE</sequence>
<feature type="chain" id="PRO_5022928885" description="Periplasmic heavy metal sensor" evidence="1">
    <location>
        <begin position="33"/>
        <end position="168"/>
    </location>
</feature>
<dbReference type="Proteomes" id="UP000321412">
    <property type="component" value="Unassembled WGS sequence"/>
</dbReference>
<evidence type="ECO:0000313" key="2">
    <source>
        <dbReference type="EMBL" id="TXD38887.1"/>
    </source>
</evidence>
<evidence type="ECO:0000313" key="3">
    <source>
        <dbReference type="Proteomes" id="UP000321412"/>
    </source>
</evidence>
<protein>
    <recommendedName>
        <fullName evidence="4">Periplasmic heavy metal sensor</fullName>
    </recommendedName>
</protein>
<dbReference type="RefSeq" id="WP_146979325.1">
    <property type="nucleotide sequence ID" value="NZ_VOSM01000001.1"/>
</dbReference>
<comment type="caution">
    <text evidence="2">The sequence shown here is derived from an EMBL/GenBank/DDBJ whole genome shotgun (WGS) entry which is preliminary data.</text>
</comment>
<reference evidence="2 3" key="1">
    <citation type="submission" date="2019-08" db="EMBL/GenBank/DDBJ databases">
        <title>Bradymonadales sp. TMQ4.</title>
        <authorList>
            <person name="Liang Q."/>
        </authorList>
    </citation>
    <scope>NUCLEOTIDE SEQUENCE [LARGE SCALE GENOMIC DNA]</scope>
    <source>
        <strain evidence="2 3">TMQ4</strain>
    </source>
</reference>
<evidence type="ECO:0000256" key="1">
    <source>
        <dbReference type="SAM" id="SignalP"/>
    </source>
</evidence>